<evidence type="ECO:0000313" key="2">
    <source>
        <dbReference type="EMBL" id="QHT96842.1"/>
    </source>
</evidence>
<feature type="transmembrane region" description="Helical" evidence="1">
    <location>
        <begin position="7"/>
        <end position="28"/>
    </location>
</feature>
<organism evidence="2">
    <name type="scientific">viral metagenome</name>
    <dbReference type="NCBI Taxonomy" id="1070528"/>
    <lineage>
        <taxon>unclassified sequences</taxon>
        <taxon>metagenomes</taxon>
        <taxon>organismal metagenomes</taxon>
    </lineage>
</organism>
<sequence length="140" mass="16101">MGEHASNCLIILLGIIAVTSTIITYQTIDETYDKANKLSGPAYTVLEQINMDHNGISYKKDMNLTLIYQECVNIHYQHLKKDGLSSLMKIMPQKTSIISRIYFIKNTQDYWKSYKEKEKIDAKIIEQAVPQSREVCLLLP</sequence>
<reference evidence="2" key="1">
    <citation type="journal article" date="2020" name="Nature">
        <title>Giant virus diversity and host interactions through global metagenomics.</title>
        <authorList>
            <person name="Schulz F."/>
            <person name="Roux S."/>
            <person name="Paez-Espino D."/>
            <person name="Jungbluth S."/>
            <person name="Walsh D.A."/>
            <person name="Denef V.J."/>
            <person name="McMahon K.D."/>
            <person name="Konstantinidis K.T."/>
            <person name="Eloe-Fadrosh E.A."/>
            <person name="Kyrpides N.C."/>
            <person name="Woyke T."/>
        </authorList>
    </citation>
    <scope>NUCLEOTIDE SEQUENCE</scope>
    <source>
        <strain evidence="2">GVMAG-M-3300024336-7</strain>
    </source>
</reference>
<protein>
    <submittedName>
        <fullName evidence="2">Uncharacterized protein</fullName>
    </submittedName>
</protein>
<dbReference type="EMBL" id="MN740268">
    <property type="protein sequence ID" value="QHT96842.1"/>
    <property type="molecule type" value="Genomic_DNA"/>
</dbReference>
<dbReference type="AlphaFoldDB" id="A0A6C0IUS9"/>
<keyword evidence="1" id="KW-0472">Membrane</keyword>
<name>A0A6C0IUS9_9ZZZZ</name>
<proteinExistence type="predicted"/>
<keyword evidence="1" id="KW-0812">Transmembrane</keyword>
<evidence type="ECO:0000256" key="1">
    <source>
        <dbReference type="SAM" id="Phobius"/>
    </source>
</evidence>
<accession>A0A6C0IUS9</accession>
<keyword evidence="1" id="KW-1133">Transmembrane helix</keyword>